<dbReference type="GO" id="GO:0003723">
    <property type="term" value="F:RNA binding"/>
    <property type="evidence" value="ECO:0007669"/>
    <property type="project" value="InterPro"/>
</dbReference>
<dbReference type="OrthoDB" id="9785673at2"/>
<dbReference type="SUPFAM" id="SSF55315">
    <property type="entry name" value="L30e-like"/>
    <property type="match status" value="1"/>
</dbReference>
<evidence type="ECO:0000313" key="6">
    <source>
        <dbReference type="Proteomes" id="UP000070394"/>
    </source>
</evidence>
<dbReference type="InterPro" id="IPR029028">
    <property type="entry name" value="Alpha/beta_knot_MTases"/>
</dbReference>
<evidence type="ECO:0000259" key="4">
    <source>
        <dbReference type="SMART" id="SM00967"/>
    </source>
</evidence>
<feature type="domain" description="RNA 2-O ribose methyltransferase substrate binding" evidence="4">
    <location>
        <begin position="30"/>
        <end position="99"/>
    </location>
</feature>
<dbReference type="Gene3D" id="3.40.1280.10">
    <property type="match status" value="1"/>
</dbReference>
<evidence type="ECO:0000313" key="5">
    <source>
        <dbReference type="EMBL" id="KXB60362.1"/>
    </source>
</evidence>
<dbReference type="InterPro" id="IPR013123">
    <property type="entry name" value="SpoU_subst-bd"/>
</dbReference>
<gene>
    <name evidence="5" type="ORF">HMPREF1866_00547</name>
</gene>
<protein>
    <submittedName>
        <fullName evidence="5">RNA methyltransferase, TrmH family</fullName>
    </submittedName>
</protein>
<dbReference type="PANTHER" id="PTHR43191:SF2">
    <property type="entry name" value="RRNA METHYLTRANSFERASE 3, MITOCHONDRIAL"/>
    <property type="match status" value="1"/>
</dbReference>
<proteinExistence type="inferred from homology"/>
<name>A0A133ZY52_9FIRM</name>
<keyword evidence="3 5" id="KW-0808">Transferase</keyword>
<sequence>MITSTSNKKIKELVSMVKKSGVGKKKNAYVIEGIRMFSELKPEEILEVFVSESFENENKSLLKDIFPEYETVSDRVFDAISDTKTPQGVLAVAKRKEYTLESILKNAGRPFSLLILDGLQDPGNLGTLVRAGEGAGISGIIMSENTVDIYNPKVIRSTMGSIFRVPFIYVKDLKEVIDKLNSKGISVYASSLEGAIEYDRPDYKKDTAFIIGNEAAGISKEILDTTDKKIKIPMLGEVESLNAAVAGSILMYEAVRQRRL</sequence>
<dbReference type="GO" id="GO:0005737">
    <property type="term" value="C:cytoplasm"/>
    <property type="evidence" value="ECO:0007669"/>
    <property type="project" value="UniProtKB-ARBA"/>
</dbReference>
<dbReference type="Proteomes" id="UP000070394">
    <property type="component" value="Unassembled WGS sequence"/>
</dbReference>
<keyword evidence="6" id="KW-1185">Reference proteome</keyword>
<dbReference type="GO" id="GO:0008173">
    <property type="term" value="F:RNA methyltransferase activity"/>
    <property type="evidence" value="ECO:0007669"/>
    <property type="project" value="InterPro"/>
</dbReference>
<dbReference type="InterPro" id="IPR001537">
    <property type="entry name" value="SpoU_MeTrfase"/>
</dbReference>
<dbReference type="SMART" id="SM00967">
    <property type="entry name" value="SpoU_sub_bind"/>
    <property type="match status" value="1"/>
</dbReference>
<comment type="caution">
    <text evidence="5">The sequence shown here is derived from an EMBL/GenBank/DDBJ whole genome shotgun (WGS) entry which is preliminary data.</text>
</comment>
<dbReference type="STRING" id="467210.HMPREF1866_00547"/>
<dbReference type="InterPro" id="IPR029026">
    <property type="entry name" value="tRNA_m1G_MTases_N"/>
</dbReference>
<reference evidence="6" key="1">
    <citation type="submission" date="2016-01" db="EMBL/GenBank/DDBJ databases">
        <authorList>
            <person name="Mitreva M."/>
            <person name="Pepin K.H."/>
            <person name="Mihindukulasuriya K.A."/>
            <person name="Fulton R."/>
            <person name="Fronick C."/>
            <person name="O'Laughlin M."/>
            <person name="Miner T."/>
            <person name="Herter B."/>
            <person name="Rosa B.A."/>
            <person name="Cordes M."/>
            <person name="Tomlinson C."/>
            <person name="Wollam A."/>
            <person name="Palsikar V.B."/>
            <person name="Mardis E.R."/>
            <person name="Wilson R.K."/>
        </authorList>
    </citation>
    <scope>NUCLEOTIDE SEQUENCE [LARGE SCALE GENOMIC DNA]</scope>
    <source>
        <strain evidence="6">DNF00896</strain>
    </source>
</reference>
<dbReference type="InterPro" id="IPR051259">
    <property type="entry name" value="rRNA_Methyltransferase"/>
</dbReference>
<dbReference type="InterPro" id="IPR029064">
    <property type="entry name" value="Ribosomal_eL30-like_sf"/>
</dbReference>
<dbReference type="RefSeq" id="WP_060930497.1">
    <property type="nucleotide sequence ID" value="NZ_KQ959776.1"/>
</dbReference>
<dbReference type="AlphaFoldDB" id="A0A133ZY52"/>
<dbReference type="Gene3D" id="3.30.1330.30">
    <property type="match status" value="1"/>
</dbReference>
<dbReference type="InterPro" id="IPR053888">
    <property type="entry name" value="MRM3-like_sub_bind"/>
</dbReference>
<comment type="similarity">
    <text evidence="1">Belongs to the class IV-like SAM-binding methyltransferase superfamily. RNA methyltransferase TrmH family.</text>
</comment>
<keyword evidence="2 5" id="KW-0489">Methyltransferase</keyword>
<accession>A0A133ZY52</accession>
<dbReference type="Pfam" id="PF22435">
    <property type="entry name" value="MRM3-like_sub_bind"/>
    <property type="match status" value="1"/>
</dbReference>
<dbReference type="PATRIC" id="fig|467210.3.peg.540"/>
<dbReference type="GO" id="GO:0032259">
    <property type="term" value="P:methylation"/>
    <property type="evidence" value="ECO:0007669"/>
    <property type="project" value="UniProtKB-KW"/>
</dbReference>
<organism evidence="5 6">
    <name type="scientific">Lachnoanaerobaculum saburreum</name>
    <dbReference type="NCBI Taxonomy" id="467210"/>
    <lineage>
        <taxon>Bacteria</taxon>
        <taxon>Bacillati</taxon>
        <taxon>Bacillota</taxon>
        <taxon>Clostridia</taxon>
        <taxon>Lachnospirales</taxon>
        <taxon>Lachnospiraceae</taxon>
        <taxon>Lachnoanaerobaculum</taxon>
    </lineage>
</organism>
<evidence type="ECO:0000256" key="2">
    <source>
        <dbReference type="ARBA" id="ARBA00022603"/>
    </source>
</evidence>
<evidence type="ECO:0000256" key="3">
    <source>
        <dbReference type="ARBA" id="ARBA00022679"/>
    </source>
</evidence>
<dbReference type="GO" id="GO:0006396">
    <property type="term" value="P:RNA processing"/>
    <property type="evidence" value="ECO:0007669"/>
    <property type="project" value="InterPro"/>
</dbReference>
<dbReference type="PANTHER" id="PTHR43191">
    <property type="entry name" value="RRNA METHYLTRANSFERASE 3"/>
    <property type="match status" value="1"/>
</dbReference>
<dbReference type="SUPFAM" id="SSF75217">
    <property type="entry name" value="alpha/beta knot"/>
    <property type="match status" value="1"/>
</dbReference>
<evidence type="ECO:0000256" key="1">
    <source>
        <dbReference type="ARBA" id="ARBA00007228"/>
    </source>
</evidence>
<dbReference type="CDD" id="cd18095">
    <property type="entry name" value="SpoU-like_rRNA-MTase"/>
    <property type="match status" value="1"/>
</dbReference>
<dbReference type="Pfam" id="PF00588">
    <property type="entry name" value="SpoU_methylase"/>
    <property type="match status" value="1"/>
</dbReference>
<dbReference type="EMBL" id="LSDA01000014">
    <property type="protein sequence ID" value="KXB60362.1"/>
    <property type="molecule type" value="Genomic_DNA"/>
</dbReference>